<dbReference type="SUPFAM" id="SSF56176">
    <property type="entry name" value="FAD-binding/transporter-associated domain-like"/>
    <property type="match status" value="1"/>
</dbReference>
<feature type="non-terminal residue" evidence="5">
    <location>
        <position position="1"/>
    </location>
</feature>
<reference evidence="5" key="1">
    <citation type="submission" date="2018-05" db="EMBL/GenBank/DDBJ databases">
        <authorList>
            <person name="Lanie J.A."/>
            <person name="Ng W.-L."/>
            <person name="Kazmierczak K.M."/>
            <person name="Andrzejewski T.M."/>
            <person name="Davidsen T.M."/>
            <person name="Wayne K.J."/>
            <person name="Tettelin H."/>
            <person name="Glass J.I."/>
            <person name="Rusch D."/>
            <person name="Podicherti R."/>
            <person name="Tsui H.-C.T."/>
            <person name="Winkler M.E."/>
        </authorList>
    </citation>
    <scope>NUCLEOTIDE SEQUENCE</scope>
</reference>
<dbReference type="InterPro" id="IPR005107">
    <property type="entry name" value="CO_DH_flav_C"/>
</dbReference>
<dbReference type="GO" id="GO:0071949">
    <property type="term" value="F:FAD binding"/>
    <property type="evidence" value="ECO:0007669"/>
    <property type="project" value="InterPro"/>
</dbReference>
<dbReference type="SUPFAM" id="SSF55447">
    <property type="entry name" value="CO dehydrogenase flavoprotein C-terminal domain-like"/>
    <property type="match status" value="1"/>
</dbReference>
<dbReference type="AlphaFoldDB" id="A0A382FKC7"/>
<dbReference type="Pfam" id="PF00941">
    <property type="entry name" value="FAD_binding_5"/>
    <property type="match status" value="1"/>
</dbReference>
<keyword evidence="1" id="KW-0285">Flavoprotein</keyword>
<dbReference type="GO" id="GO:0016491">
    <property type="term" value="F:oxidoreductase activity"/>
    <property type="evidence" value="ECO:0007669"/>
    <property type="project" value="UniProtKB-KW"/>
</dbReference>
<gene>
    <name evidence="5" type="ORF">METZ01_LOCUS215939</name>
</gene>
<organism evidence="5">
    <name type="scientific">marine metagenome</name>
    <dbReference type="NCBI Taxonomy" id="408172"/>
    <lineage>
        <taxon>unclassified sequences</taxon>
        <taxon>metagenomes</taxon>
        <taxon>ecological metagenomes</taxon>
    </lineage>
</organism>
<dbReference type="PANTHER" id="PTHR42659">
    <property type="entry name" value="XANTHINE DEHYDROGENASE SUBUNIT C-RELATED"/>
    <property type="match status" value="1"/>
</dbReference>
<dbReference type="InterPro" id="IPR036318">
    <property type="entry name" value="FAD-bd_PCMH-like_sf"/>
</dbReference>
<protein>
    <recommendedName>
        <fullName evidence="4">FAD-binding PCMH-type domain-containing protein</fullName>
    </recommendedName>
</protein>
<dbReference type="InterPro" id="IPR036683">
    <property type="entry name" value="CO_DH_flav_C_dom_sf"/>
</dbReference>
<keyword evidence="3" id="KW-0560">Oxidoreductase</keyword>
<dbReference type="PROSITE" id="PS51387">
    <property type="entry name" value="FAD_PCMH"/>
    <property type="match status" value="1"/>
</dbReference>
<accession>A0A382FKC7</accession>
<evidence type="ECO:0000259" key="4">
    <source>
        <dbReference type="PROSITE" id="PS51387"/>
    </source>
</evidence>
<dbReference type="SMART" id="SM01092">
    <property type="entry name" value="CO_deh_flav_C"/>
    <property type="match status" value="1"/>
</dbReference>
<dbReference type="Gene3D" id="3.30.465.10">
    <property type="match status" value="1"/>
</dbReference>
<dbReference type="Gene3D" id="3.30.390.50">
    <property type="entry name" value="CO dehydrogenase flavoprotein, C-terminal domain"/>
    <property type="match status" value="1"/>
</dbReference>
<evidence type="ECO:0000256" key="2">
    <source>
        <dbReference type="ARBA" id="ARBA00022827"/>
    </source>
</evidence>
<sequence>VLCLSQLRELRCLEINDQKLIAGAGLCWSELERFFESKVPEFHKILKVFGSPQIRNAGTMGGNIANASPIADSLPFLLITDAELELTSSKGVRHVELQHFYKGYKQMDLMPDELISRISIRLPRKTDLFRLFKISKRRDLDISSFTAGMRFNLKQNRFEEVRLAMGGVAPVALRLKETEKWLLGRDFSLETMKQAGRRAVQEITPISDVRASREYRLRLAVNVFEKLYYESNPQPATQSA</sequence>
<keyword evidence="2" id="KW-0274">FAD</keyword>
<evidence type="ECO:0000256" key="1">
    <source>
        <dbReference type="ARBA" id="ARBA00022630"/>
    </source>
</evidence>
<dbReference type="InterPro" id="IPR002346">
    <property type="entry name" value="Mopterin_DH_FAD-bd"/>
</dbReference>
<proteinExistence type="predicted"/>
<feature type="domain" description="FAD-binding PCMH-type" evidence="4">
    <location>
        <begin position="1"/>
        <end position="125"/>
    </location>
</feature>
<dbReference type="EMBL" id="UINC01050298">
    <property type="protein sequence ID" value="SVB63085.1"/>
    <property type="molecule type" value="Genomic_DNA"/>
</dbReference>
<dbReference type="Pfam" id="PF03450">
    <property type="entry name" value="CO_deh_flav_C"/>
    <property type="match status" value="1"/>
</dbReference>
<name>A0A382FKC7_9ZZZZ</name>
<dbReference type="InterPro" id="IPR016169">
    <property type="entry name" value="FAD-bd_PCMH_sub2"/>
</dbReference>
<evidence type="ECO:0000313" key="5">
    <source>
        <dbReference type="EMBL" id="SVB63085.1"/>
    </source>
</evidence>
<dbReference type="InterPro" id="IPR016166">
    <property type="entry name" value="FAD-bd_PCMH"/>
</dbReference>
<dbReference type="InterPro" id="IPR051312">
    <property type="entry name" value="Diverse_Substr_Oxidored"/>
</dbReference>
<evidence type="ECO:0000256" key="3">
    <source>
        <dbReference type="ARBA" id="ARBA00023002"/>
    </source>
</evidence>
<dbReference type="PANTHER" id="PTHR42659:SF2">
    <property type="entry name" value="XANTHINE DEHYDROGENASE SUBUNIT C-RELATED"/>
    <property type="match status" value="1"/>
</dbReference>